<feature type="transmembrane region" description="Helical" evidence="1">
    <location>
        <begin position="73"/>
        <end position="91"/>
    </location>
</feature>
<protein>
    <submittedName>
        <fullName evidence="3">LPXTG cell wall anchor domain-containing protein</fullName>
    </submittedName>
</protein>
<evidence type="ECO:0000313" key="4">
    <source>
        <dbReference type="Proteomes" id="UP000674938"/>
    </source>
</evidence>
<organism evidence="3 4">
    <name type="scientific">Vagococcus allomyrinae</name>
    <dbReference type="NCBI Taxonomy" id="2794353"/>
    <lineage>
        <taxon>Bacteria</taxon>
        <taxon>Bacillati</taxon>
        <taxon>Bacillota</taxon>
        <taxon>Bacilli</taxon>
        <taxon>Lactobacillales</taxon>
        <taxon>Enterococcaceae</taxon>
        <taxon>Vagococcus</taxon>
    </lineage>
</organism>
<dbReference type="EMBL" id="JAEEGA010000005">
    <property type="protein sequence ID" value="MBP1041151.1"/>
    <property type="molecule type" value="Genomic_DNA"/>
</dbReference>
<keyword evidence="4" id="KW-1185">Reference proteome</keyword>
<reference evidence="3" key="1">
    <citation type="submission" date="2020-12" db="EMBL/GenBank/DDBJ databases">
        <title>Vagococcus allomyrinae sp. nov. and Enterococcus lavae sp. nov., isolated from the larvae of Allomyrina dichotoma.</title>
        <authorList>
            <person name="Lee S.D."/>
        </authorList>
    </citation>
    <scope>NUCLEOTIDE SEQUENCE</scope>
    <source>
        <strain evidence="3">BWB3-3</strain>
    </source>
</reference>
<gene>
    <name evidence="3" type="ORF">I6N95_09055</name>
</gene>
<name>A0A940PCU1_9ENTE</name>
<evidence type="ECO:0000313" key="3">
    <source>
        <dbReference type="EMBL" id="MBP1041151.1"/>
    </source>
</evidence>
<keyword evidence="1" id="KW-0812">Transmembrane</keyword>
<accession>A0A940PCU1</accession>
<feature type="chain" id="PRO_5037667430" evidence="2">
    <location>
        <begin position="28"/>
        <end position="102"/>
    </location>
</feature>
<feature type="signal peptide" evidence="2">
    <location>
        <begin position="1"/>
        <end position="27"/>
    </location>
</feature>
<evidence type="ECO:0000256" key="1">
    <source>
        <dbReference type="SAM" id="Phobius"/>
    </source>
</evidence>
<keyword evidence="1" id="KW-0472">Membrane</keyword>
<evidence type="ECO:0000256" key="2">
    <source>
        <dbReference type="SAM" id="SignalP"/>
    </source>
</evidence>
<proteinExistence type="predicted"/>
<dbReference type="NCBIfam" id="TIGR01167">
    <property type="entry name" value="LPXTG_anchor"/>
    <property type="match status" value="1"/>
</dbReference>
<dbReference type="Proteomes" id="UP000674938">
    <property type="component" value="Unassembled WGS sequence"/>
</dbReference>
<dbReference type="RefSeq" id="WP_209526820.1">
    <property type="nucleotide sequence ID" value="NZ_JAEEGA010000005.1"/>
</dbReference>
<comment type="caution">
    <text evidence="3">The sequence shown here is derived from an EMBL/GenBank/DDBJ whole genome shotgun (WGS) entry which is preliminary data.</text>
</comment>
<keyword evidence="2" id="KW-0732">Signal</keyword>
<sequence>MKKLNKFVLSSLLLFAFSFTVSGLVTAASDAGGSASVKGKIIFYEGDRSQPEKPTDSVKPPLHLPQAGEKSEGYQQLGFYLLVLLGGFLVIKKCKEVVTDDY</sequence>
<keyword evidence="1" id="KW-1133">Transmembrane helix</keyword>
<dbReference type="AlphaFoldDB" id="A0A940PCU1"/>